<dbReference type="Pfam" id="PF01569">
    <property type="entry name" value="PAP2"/>
    <property type="match status" value="1"/>
</dbReference>
<feature type="transmembrane region" description="Helical" evidence="1">
    <location>
        <begin position="32"/>
        <end position="51"/>
    </location>
</feature>
<dbReference type="PANTHER" id="PTHR14969:SF13">
    <property type="entry name" value="AT30094P"/>
    <property type="match status" value="1"/>
</dbReference>
<feature type="transmembrane region" description="Helical" evidence="1">
    <location>
        <begin position="7"/>
        <end position="26"/>
    </location>
</feature>
<dbReference type="InterPro" id="IPR000326">
    <property type="entry name" value="PAP2/HPO"/>
</dbReference>
<reference evidence="3 4" key="1">
    <citation type="journal article" date="2016" name="Nat. Commun.">
        <title>Thousands of microbial genomes shed light on interconnected biogeochemical processes in an aquifer system.</title>
        <authorList>
            <person name="Anantharaman K."/>
            <person name="Brown C.T."/>
            <person name="Hug L.A."/>
            <person name="Sharon I."/>
            <person name="Castelle C.J."/>
            <person name="Probst A.J."/>
            <person name="Thomas B.C."/>
            <person name="Singh A."/>
            <person name="Wilkins M.J."/>
            <person name="Karaoz U."/>
            <person name="Brodie E.L."/>
            <person name="Williams K.H."/>
            <person name="Hubbard S.S."/>
            <person name="Banfield J.F."/>
        </authorList>
    </citation>
    <scope>NUCLEOTIDE SEQUENCE [LARGE SCALE GENOMIC DNA]</scope>
</reference>
<feature type="domain" description="Phosphatidic acid phosphatase type 2/haloperoxidase" evidence="2">
    <location>
        <begin position="64"/>
        <end position="173"/>
    </location>
</feature>
<dbReference type="AlphaFoldDB" id="A0A1F5VHK6"/>
<accession>A0A1F5VHK6</accession>
<dbReference type="Gene3D" id="1.20.144.10">
    <property type="entry name" value="Phosphatidic acid phosphatase type 2/haloperoxidase"/>
    <property type="match status" value="1"/>
</dbReference>
<comment type="caution">
    <text evidence="3">The sequence shown here is derived from an EMBL/GenBank/DDBJ whole genome shotgun (WGS) entry which is preliminary data.</text>
</comment>
<dbReference type="Proteomes" id="UP000179251">
    <property type="component" value="Unassembled WGS sequence"/>
</dbReference>
<keyword evidence="1" id="KW-0472">Membrane</keyword>
<protein>
    <recommendedName>
        <fullName evidence="2">Phosphatidic acid phosphatase type 2/haloperoxidase domain-containing protein</fullName>
    </recommendedName>
</protein>
<keyword evidence="1" id="KW-0812">Transmembrane</keyword>
<sequence length="187" mass="21163">MNQIDLAIFLWLNSWVGISQFFDWAIWFRTVALWYIMIGTLVLFILFSFLPKFRQYLRRNVEMVIFAFASAAVARLGVAEIIRFFYNRPRPFETLEGARQLIEHSGGGSFPSGHASLSFAVAAAVYFYYPKTSILFFFAALSIGVGRVAAGLHWPSDILGGAAVGILSAWLLEFLFKKFKINKSPEN</sequence>
<dbReference type="STRING" id="1798325.A2834_02435"/>
<organism evidence="3 4">
    <name type="scientific">Candidatus Giovannonibacteria bacterium RIFCSPHIGHO2_01_FULL_45_23</name>
    <dbReference type="NCBI Taxonomy" id="1798325"/>
    <lineage>
        <taxon>Bacteria</taxon>
        <taxon>Candidatus Giovannoniibacteriota</taxon>
    </lineage>
</organism>
<feature type="transmembrane region" description="Helical" evidence="1">
    <location>
        <begin position="106"/>
        <end position="127"/>
    </location>
</feature>
<evidence type="ECO:0000313" key="3">
    <source>
        <dbReference type="EMBL" id="OGF62915.1"/>
    </source>
</evidence>
<gene>
    <name evidence="3" type="ORF">A2834_02435</name>
</gene>
<proteinExistence type="predicted"/>
<evidence type="ECO:0000313" key="4">
    <source>
        <dbReference type="Proteomes" id="UP000179251"/>
    </source>
</evidence>
<feature type="transmembrane region" description="Helical" evidence="1">
    <location>
        <begin position="158"/>
        <end position="176"/>
    </location>
</feature>
<feature type="transmembrane region" description="Helical" evidence="1">
    <location>
        <begin position="63"/>
        <end position="86"/>
    </location>
</feature>
<evidence type="ECO:0000256" key="1">
    <source>
        <dbReference type="SAM" id="Phobius"/>
    </source>
</evidence>
<feature type="transmembrane region" description="Helical" evidence="1">
    <location>
        <begin position="134"/>
        <end position="152"/>
    </location>
</feature>
<dbReference type="InterPro" id="IPR036938">
    <property type="entry name" value="PAP2/HPO_sf"/>
</dbReference>
<dbReference type="PANTHER" id="PTHR14969">
    <property type="entry name" value="SPHINGOSINE-1-PHOSPHATE PHOSPHOHYDROLASE"/>
    <property type="match status" value="1"/>
</dbReference>
<keyword evidence="1" id="KW-1133">Transmembrane helix</keyword>
<dbReference type="SMART" id="SM00014">
    <property type="entry name" value="acidPPc"/>
    <property type="match status" value="1"/>
</dbReference>
<evidence type="ECO:0000259" key="2">
    <source>
        <dbReference type="SMART" id="SM00014"/>
    </source>
</evidence>
<dbReference type="EMBL" id="MFHD01000010">
    <property type="protein sequence ID" value="OGF62915.1"/>
    <property type="molecule type" value="Genomic_DNA"/>
</dbReference>
<name>A0A1F5VHK6_9BACT</name>
<dbReference type="SUPFAM" id="SSF48317">
    <property type="entry name" value="Acid phosphatase/Vanadium-dependent haloperoxidase"/>
    <property type="match status" value="1"/>
</dbReference>